<dbReference type="EMBL" id="FWDM01000019">
    <property type="protein sequence ID" value="SLM12869.1"/>
    <property type="molecule type" value="Genomic_DNA"/>
</dbReference>
<sequence>MSFRWNEEKNALLKQERHMSFERIVVAIEEGHLIGVLEHPNKEKYADQMILVVEIDEYAFCVPCVKEKNGDYFLKTLYPSRKYTRFFKLGGKL</sequence>
<dbReference type="AlphaFoldDB" id="A0A3P3XIM4"/>
<protein>
    <recommendedName>
        <fullName evidence="2">Toxin</fullName>
    </recommendedName>
</protein>
<evidence type="ECO:0008006" key="2">
    <source>
        <dbReference type="Google" id="ProtNLM"/>
    </source>
</evidence>
<evidence type="ECO:0000313" key="1">
    <source>
        <dbReference type="EMBL" id="SLM12869.1"/>
    </source>
</evidence>
<organism evidence="1">
    <name type="scientific">uncultured spirochete</name>
    <dbReference type="NCBI Taxonomy" id="156406"/>
    <lineage>
        <taxon>Bacteria</taxon>
        <taxon>Pseudomonadati</taxon>
        <taxon>Spirochaetota</taxon>
        <taxon>Spirochaetia</taxon>
        <taxon>Spirochaetales</taxon>
        <taxon>environmental samples</taxon>
    </lineage>
</organism>
<proteinExistence type="predicted"/>
<name>A0A3P3XIM4_9SPIR</name>
<accession>A0A3P3XIM4</accession>
<reference evidence="1" key="1">
    <citation type="submission" date="2017-02" db="EMBL/GenBank/DDBJ databases">
        <authorList>
            <person name="Regsiter A."/>
            <person name="William W."/>
        </authorList>
    </citation>
    <scope>NUCLEOTIDE SEQUENCE</scope>
    <source>
        <strain evidence="1">Bib</strain>
    </source>
</reference>
<gene>
    <name evidence="1" type="ORF">SPIROBIBN47_260086</name>
</gene>